<dbReference type="AlphaFoldDB" id="A0A7W5B252"/>
<dbReference type="InterPro" id="IPR000073">
    <property type="entry name" value="AB_hydrolase_1"/>
</dbReference>
<dbReference type="SUPFAM" id="SSF53474">
    <property type="entry name" value="alpha/beta-Hydrolases"/>
    <property type="match status" value="1"/>
</dbReference>
<dbReference type="Gene3D" id="3.40.50.1820">
    <property type="entry name" value="alpha/beta hydrolase"/>
    <property type="match status" value="1"/>
</dbReference>
<evidence type="ECO:0000313" key="2">
    <source>
        <dbReference type="EMBL" id="MBB3112281.1"/>
    </source>
</evidence>
<accession>A0A7W5B252</accession>
<keyword evidence="3" id="KW-1185">Reference proteome</keyword>
<evidence type="ECO:0000259" key="1">
    <source>
        <dbReference type="Pfam" id="PF00561"/>
    </source>
</evidence>
<dbReference type="InterPro" id="IPR029058">
    <property type="entry name" value="AB_hydrolase_fold"/>
</dbReference>
<dbReference type="EMBL" id="JACHXK010000011">
    <property type="protein sequence ID" value="MBB3112281.1"/>
    <property type="molecule type" value="Genomic_DNA"/>
</dbReference>
<sequence>MYDSEEMDFEHYLDRELPSPFYKRVPLGVVIRVLLLSRKLPKFDFVTTKPLFLDHVRSDWRPVLETLTIPILFLAGAQSPMWPPSHAEATAALCRNATVRIIDNAGHAVNLEQPKASNEAILQFIQRI</sequence>
<protein>
    <submittedName>
        <fullName evidence="2">Pimeloyl-ACP methyl ester carboxylesterase</fullName>
    </submittedName>
</protein>
<reference evidence="2 3" key="1">
    <citation type="submission" date="2020-08" db="EMBL/GenBank/DDBJ databases">
        <title>Genomic Encyclopedia of Type Strains, Phase III (KMG-III): the genomes of soil and plant-associated and newly described type strains.</title>
        <authorList>
            <person name="Whitman W."/>
        </authorList>
    </citation>
    <scope>NUCLEOTIDE SEQUENCE [LARGE SCALE GENOMIC DNA]</scope>
    <source>
        <strain evidence="2 3">CECT 5862</strain>
    </source>
</reference>
<dbReference type="RefSeq" id="WP_183602389.1">
    <property type="nucleotide sequence ID" value="NZ_JACHXK010000011.1"/>
</dbReference>
<dbReference type="Proteomes" id="UP000570361">
    <property type="component" value="Unassembled WGS sequence"/>
</dbReference>
<name>A0A7W5B252_9BACL</name>
<dbReference type="Pfam" id="PF00561">
    <property type="entry name" value="Abhydrolase_1"/>
    <property type="match status" value="1"/>
</dbReference>
<gene>
    <name evidence="2" type="ORF">FHS18_004367</name>
</gene>
<evidence type="ECO:0000313" key="3">
    <source>
        <dbReference type="Proteomes" id="UP000570361"/>
    </source>
</evidence>
<comment type="caution">
    <text evidence="2">The sequence shown here is derived from an EMBL/GenBank/DDBJ whole genome shotgun (WGS) entry which is preliminary data.</text>
</comment>
<feature type="domain" description="AB hydrolase-1" evidence="1">
    <location>
        <begin position="58"/>
        <end position="113"/>
    </location>
</feature>
<proteinExistence type="predicted"/>
<organism evidence="2 3">
    <name type="scientific">Paenibacillus phyllosphaerae</name>
    <dbReference type="NCBI Taxonomy" id="274593"/>
    <lineage>
        <taxon>Bacteria</taxon>
        <taxon>Bacillati</taxon>
        <taxon>Bacillota</taxon>
        <taxon>Bacilli</taxon>
        <taxon>Bacillales</taxon>
        <taxon>Paenibacillaceae</taxon>
        <taxon>Paenibacillus</taxon>
    </lineage>
</organism>